<comment type="caution">
    <text evidence="3">The sequence shown here is derived from an EMBL/GenBank/DDBJ whole genome shotgun (WGS) entry which is preliminary data.</text>
</comment>
<dbReference type="VEuPathDB" id="FungiDB:G647_07130"/>
<keyword evidence="2" id="KW-1133">Transmembrane helix</keyword>
<sequence length="267" mass="27347">MPRGTCTDQAWLSDACPNFCLDQEALGSVMYSCNVTGVDEYCCNDGCSCDPSAGEEVVSFTGTPYKISVIGVTSTYVNPSMTGISSASSTSDSSALSPTPSPFSSSLPSNQSSSSAPSILDTAGPVASSSIPQTADPAISSSSPSVTSTASGSSSNGVAIGVGVGVGVGVEILLLAMGVFFLYRRRVRARKSGRTHTDKAAFNSSERPVDPPRPGNPGEYTPKEPFTASHNSSELSSAGHEYNEFGADGAQTELSARKSDVAELPGQ</sequence>
<name>A0A1C1C7D8_9EURO</name>
<protein>
    <recommendedName>
        <fullName evidence="5">Extracellular membrane protein CFEM domain-containing protein</fullName>
    </recommendedName>
</protein>
<feature type="compositionally biased region" description="Low complexity" evidence="1">
    <location>
        <begin position="140"/>
        <end position="154"/>
    </location>
</feature>
<dbReference type="EMBL" id="LGRB01000020">
    <property type="protein sequence ID" value="OCT44445.1"/>
    <property type="molecule type" value="Genomic_DNA"/>
</dbReference>
<dbReference type="Proteomes" id="UP000094526">
    <property type="component" value="Unassembled WGS sequence"/>
</dbReference>
<accession>A0A1C1C7D8</accession>
<keyword evidence="2" id="KW-0472">Membrane</keyword>
<dbReference type="OrthoDB" id="5215637at2759"/>
<feature type="compositionally biased region" description="Low complexity" evidence="1">
    <location>
        <begin position="87"/>
        <end position="118"/>
    </location>
</feature>
<proteinExistence type="predicted"/>
<gene>
    <name evidence="3" type="ORF">CLCR_06222</name>
</gene>
<evidence type="ECO:0008006" key="5">
    <source>
        <dbReference type="Google" id="ProtNLM"/>
    </source>
</evidence>
<feature type="region of interest" description="Disordered" evidence="1">
    <location>
        <begin position="87"/>
        <end position="154"/>
    </location>
</feature>
<feature type="region of interest" description="Disordered" evidence="1">
    <location>
        <begin position="192"/>
        <end position="267"/>
    </location>
</feature>
<evidence type="ECO:0000313" key="4">
    <source>
        <dbReference type="Proteomes" id="UP000094526"/>
    </source>
</evidence>
<dbReference type="VEuPathDB" id="FungiDB:CLCR_06222"/>
<dbReference type="STRING" id="86049.A0A1C1C7D8"/>
<keyword evidence="4" id="KW-1185">Reference proteome</keyword>
<organism evidence="3 4">
    <name type="scientific">Cladophialophora carrionii</name>
    <dbReference type="NCBI Taxonomy" id="86049"/>
    <lineage>
        <taxon>Eukaryota</taxon>
        <taxon>Fungi</taxon>
        <taxon>Dikarya</taxon>
        <taxon>Ascomycota</taxon>
        <taxon>Pezizomycotina</taxon>
        <taxon>Eurotiomycetes</taxon>
        <taxon>Chaetothyriomycetidae</taxon>
        <taxon>Chaetothyriales</taxon>
        <taxon>Herpotrichiellaceae</taxon>
        <taxon>Cladophialophora</taxon>
    </lineage>
</organism>
<reference evidence="4" key="1">
    <citation type="submission" date="2015-07" db="EMBL/GenBank/DDBJ databases">
        <authorList>
            <person name="Teixeira M.M."/>
            <person name="Souza R.C."/>
            <person name="Almeida L.G."/>
            <person name="Vicente V.A."/>
            <person name="de Hoog S."/>
            <person name="Bocca A.L."/>
            <person name="de Almeida S.R."/>
            <person name="Vasconcelos A.T."/>
            <person name="Felipe M.S."/>
        </authorList>
    </citation>
    <scope>NUCLEOTIDE SEQUENCE [LARGE SCALE GENOMIC DNA]</scope>
    <source>
        <strain evidence="4">KSF</strain>
    </source>
</reference>
<evidence type="ECO:0000313" key="3">
    <source>
        <dbReference type="EMBL" id="OCT44445.1"/>
    </source>
</evidence>
<keyword evidence="2" id="KW-0812">Transmembrane</keyword>
<dbReference type="AlphaFoldDB" id="A0A1C1C7D8"/>
<evidence type="ECO:0000256" key="1">
    <source>
        <dbReference type="SAM" id="MobiDB-lite"/>
    </source>
</evidence>
<evidence type="ECO:0000256" key="2">
    <source>
        <dbReference type="SAM" id="Phobius"/>
    </source>
</evidence>
<feature type="transmembrane region" description="Helical" evidence="2">
    <location>
        <begin position="158"/>
        <end position="183"/>
    </location>
</feature>